<dbReference type="EC" id="4.2.2.-" evidence="3"/>
<dbReference type="HAMAP" id="MF_02071">
    <property type="entry name" value="RlpA"/>
    <property type="match status" value="1"/>
</dbReference>
<keyword evidence="3" id="KW-1003">Cell membrane</keyword>
<dbReference type="Gene3D" id="2.40.40.10">
    <property type="entry name" value="RlpA-like domain"/>
    <property type="match status" value="1"/>
</dbReference>
<dbReference type="SUPFAM" id="SSF50685">
    <property type="entry name" value="Barwin-like endoglucanases"/>
    <property type="match status" value="1"/>
</dbReference>
<keyword evidence="3 7" id="KW-0449">Lipoprotein</keyword>
<name>A0A1H3K2G8_9PROT</name>
<dbReference type="InterPro" id="IPR036908">
    <property type="entry name" value="RlpA-like_sf"/>
</dbReference>
<evidence type="ECO:0000313" key="7">
    <source>
        <dbReference type="EMBL" id="SDY46363.1"/>
    </source>
</evidence>
<comment type="function">
    <text evidence="3">Lytic transglycosylase with a strong preference for naked glycan strands that lack stem peptides.</text>
</comment>
<dbReference type="Pfam" id="PF03330">
    <property type="entry name" value="DPBB_1"/>
    <property type="match status" value="1"/>
</dbReference>
<evidence type="ECO:0000256" key="4">
    <source>
        <dbReference type="RuleBase" id="RU003495"/>
    </source>
</evidence>
<comment type="subcellular location">
    <subcellularLocation>
        <location evidence="3">Cell membrane</location>
        <topology evidence="3">Lipid-anchor</topology>
    </subcellularLocation>
</comment>
<keyword evidence="3" id="KW-0472">Membrane</keyword>
<dbReference type="PANTHER" id="PTHR34183">
    <property type="entry name" value="ENDOLYTIC PEPTIDOGLYCAN TRANSGLYCOSYLASE RLPA"/>
    <property type="match status" value="1"/>
</dbReference>
<dbReference type="GO" id="GO:0008932">
    <property type="term" value="F:lytic endotransglycosylase activity"/>
    <property type="evidence" value="ECO:0007669"/>
    <property type="project" value="UniProtKB-UniRule"/>
</dbReference>
<evidence type="ECO:0000256" key="3">
    <source>
        <dbReference type="HAMAP-Rule" id="MF_02071"/>
    </source>
</evidence>
<evidence type="ECO:0000256" key="2">
    <source>
        <dbReference type="ARBA" id="ARBA00023316"/>
    </source>
</evidence>
<dbReference type="GO" id="GO:0000270">
    <property type="term" value="P:peptidoglycan metabolic process"/>
    <property type="evidence" value="ECO:0007669"/>
    <property type="project" value="UniProtKB-UniRule"/>
</dbReference>
<dbReference type="GO" id="GO:0005886">
    <property type="term" value="C:plasma membrane"/>
    <property type="evidence" value="ECO:0007669"/>
    <property type="project" value="UniProtKB-SubCell"/>
</dbReference>
<accession>A0A1H3K2G8</accession>
<dbReference type="PROSITE" id="PS51257">
    <property type="entry name" value="PROKAR_LIPOPROTEIN"/>
    <property type="match status" value="1"/>
</dbReference>
<evidence type="ECO:0000256" key="1">
    <source>
        <dbReference type="ARBA" id="ARBA00023239"/>
    </source>
</evidence>
<comment type="similarity">
    <text evidence="3 4">Belongs to the RlpA family.</text>
</comment>
<keyword evidence="8" id="KW-1185">Reference proteome</keyword>
<protein>
    <recommendedName>
        <fullName evidence="3">Endolytic peptidoglycan transglycosylase RlpA</fullName>
        <ecNumber evidence="3">4.2.2.-</ecNumber>
    </recommendedName>
</protein>
<keyword evidence="5" id="KW-0732">Signal</keyword>
<dbReference type="AlphaFoldDB" id="A0A1H3K2G8"/>
<reference evidence="7 8" key="1">
    <citation type="submission" date="2016-10" db="EMBL/GenBank/DDBJ databases">
        <authorList>
            <person name="de Groot N.N."/>
        </authorList>
    </citation>
    <scope>NUCLEOTIDE SEQUENCE [LARGE SCALE GENOMIC DNA]</scope>
    <source>
        <strain evidence="7 8">Nm1</strain>
    </source>
</reference>
<keyword evidence="2 3" id="KW-0961">Cell wall biogenesis/degradation</keyword>
<feature type="chain" id="PRO_5011804378" description="Endolytic peptidoglycan transglycosylase RlpA" evidence="5">
    <location>
        <begin position="26"/>
        <end position="129"/>
    </location>
</feature>
<gene>
    <name evidence="3" type="primary">rlpA</name>
    <name evidence="7" type="ORF">SAMN05421881_103715</name>
</gene>
<dbReference type="CDD" id="cd22268">
    <property type="entry name" value="DPBB_RlpA-like"/>
    <property type="match status" value="1"/>
</dbReference>
<dbReference type="EMBL" id="FNOY01000037">
    <property type="protein sequence ID" value="SDY46363.1"/>
    <property type="molecule type" value="Genomic_DNA"/>
</dbReference>
<organism evidence="7 8">
    <name type="scientific">Nitrosomonas halophila</name>
    <dbReference type="NCBI Taxonomy" id="44576"/>
    <lineage>
        <taxon>Bacteria</taxon>
        <taxon>Pseudomonadati</taxon>
        <taxon>Pseudomonadota</taxon>
        <taxon>Betaproteobacteria</taxon>
        <taxon>Nitrosomonadales</taxon>
        <taxon>Nitrosomonadaceae</taxon>
        <taxon>Nitrosomonas</taxon>
    </lineage>
</organism>
<evidence type="ECO:0000313" key="8">
    <source>
        <dbReference type="Proteomes" id="UP000198640"/>
    </source>
</evidence>
<evidence type="ECO:0000259" key="6">
    <source>
        <dbReference type="Pfam" id="PF03330"/>
    </source>
</evidence>
<dbReference type="STRING" id="44576.SAMN05421881_103715"/>
<dbReference type="PANTHER" id="PTHR34183:SF8">
    <property type="entry name" value="ENDOLYTIC PEPTIDOGLYCAN TRANSGLYCOSYLASE RLPA-RELATED"/>
    <property type="match status" value="1"/>
</dbReference>
<evidence type="ECO:0000256" key="5">
    <source>
        <dbReference type="SAM" id="SignalP"/>
    </source>
</evidence>
<keyword evidence="3" id="KW-0564">Palmitate</keyword>
<dbReference type="RefSeq" id="WP_090414550.1">
    <property type="nucleotide sequence ID" value="NZ_FNOY01000037.1"/>
</dbReference>
<dbReference type="OrthoDB" id="9779128at2"/>
<feature type="signal peptide" evidence="5">
    <location>
        <begin position="1"/>
        <end position="25"/>
    </location>
</feature>
<keyword evidence="1 3" id="KW-0456">Lyase</keyword>
<proteinExistence type="inferred from homology"/>
<dbReference type="GO" id="GO:0071555">
    <property type="term" value="P:cell wall organization"/>
    <property type="evidence" value="ECO:0007669"/>
    <property type="project" value="UniProtKB-KW"/>
</dbReference>
<dbReference type="InterPro" id="IPR009009">
    <property type="entry name" value="RlpA-like_DPBB"/>
</dbReference>
<dbReference type="InterPro" id="IPR012997">
    <property type="entry name" value="RplA"/>
</dbReference>
<dbReference type="InterPro" id="IPR034718">
    <property type="entry name" value="RlpA"/>
</dbReference>
<dbReference type="Proteomes" id="UP000198640">
    <property type="component" value="Unassembled WGS sequence"/>
</dbReference>
<sequence>MNVILVKLPLFVLFLAMSGCSTVQSGTGGDWIGYSESGLASFYADKHQNKKTANGELYKHALKTAAHRRLPFGSNVKVTNINNGKSVVVKVNDRGPFVKGRIIDLSKSAFSIIGNPSSGLINVKIEVIR</sequence>
<feature type="domain" description="RlpA-like protein double-psi beta-barrel" evidence="6">
    <location>
        <begin position="36"/>
        <end position="125"/>
    </location>
</feature>
<dbReference type="NCBIfam" id="TIGR00413">
    <property type="entry name" value="rlpA"/>
    <property type="match status" value="1"/>
</dbReference>